<dbReference type="OrthoDB" id="3375894at2"/>
<gene>
    <name evidence="1" type="ORF">EHYA_05151</name>
</gene>
<accession>A0A401YSA5</accession>
<dbReference type="EMBL" id="BIFH01000024">
    <property type="protein sequence ID" value="GCD97459.1"/>
    <property type="molecule type" value="Genomic_DNA"/>
</dbReference>
<dbReference type="RefSeq" id="WP_126639436.1">
    <property type="nucleotide sequence ID" value="NZ_BIFH01000024.1"/>
</dbReference>
<reference evidence="1 2" key="1">
    <citation type="submission" date="2018-12" db="EMBL/GenBank/DDBJ databases">
        <title>Draft genome sequence of Embleya hyalina NBRC 13850T.</title>
        <authorList>
            <person name="Komaki H."/>
            <person name="Hosoyama A."/>
            <person name="Kimura A."/>
            <person name="Ichikawa N."/>
            <person name="Tamura T."/>
        </authorList>
    </citation>
    <scope>NUCLEOTIDE SEQUENCE [LARGE SCALE GENOMIC DNA]</scope>
    <source>
        <strain evidence="1 2">NBRC 13850</strain>
    </source>
</reference>
<keyword evidence="2" id="KW-1185">Reference proteome</keyword>
<dbReference type="Proteomes" id="UP000286931">
    <property type="component" value="Unassembled WGS sequence"/>
</dbReference>
<protein>
    <submittedName>
        <fullName evidence="1">Uncharacterized protein</fullName>
    </submittedName>
</protein>
<evidence type="ECO:0000313" key="2">
    <source>
        <dbReference type="Proteomes" id="UP000286931"/>
    </source>
</evidence>
<organism evidence="1 2">
    <name type="scientific">Embleya hyalina</name>
    <dbReference type="NCBI Taxonomy" id="516124"/>
    <lineage>
        <taxon>Bacteria</taxon>
        <taxon>Bacillati</taxon>
        <taxon>Actinomycetota</taxon>
        <taxon>Actinomycetes</taxon>
        <taxon>Kitasatosporales</taxon>
        <taxon>Streptomycetaceae</taxon>
        <taxon>Embleya</taxon>
    </lineage>
</organism>
<name>A0A401YSA5_9ACTN</name>
<dbReference type="AlphaFoldDB" id="A0A401YSA5"/>
<proteinExistence type="predicted"/>
<sequence>MNRAPRVLGRDEIDESIVRHEREYDGITAGLMELESHPGRQLLEGGTLTGRTAERWEVGRRAIALLWGHREAYGAVLDRARTLRGRRGKPQRPELEELSFLLLGQSAELAARDVPIGQRGLLDPAMHVHRMSLGELVADMAPAWSEATAVVEAADAVWTRLVPTLDRVDAGIAAAEAGIAELGGPDTMPEQTAALDGVRRRLETARTLVASDPLALTAGDDRRIGGVDVAALEAELRRVADEVRHLTIVRARFEERLRRLAGVLEELDYQEGDTIRRRAHVLTRISDKRVPEVPLRAATLRERSTTVSGLGTRGDWVRVSRELSALENDAQGARERLAATRAHIDAPLARRDELRGLVQSYRAMAARGGLGEEAVLESLYDHAKELLWRAPCELDVAVRVVTRYQEAVIAAQRKDRPDDKGDQR</sequence>
<evidence type="ECO:0000313" key="1">
    <source>
        <dbReference type="EMBL" id="GCD97459.1"/>
    </source>
</evidence>
<comment type="caution">
    <text evidence="1">The sequence shown here is derived from an EMBL/GenBank/DDBJ whole genome shotgun (WGS) entry which is preliminary data.</text>
</comment>